<dbReference type="GO" id="GO:0004519">
    <property type="term" value="F:endonuclease activity"/>
    <property type="evidence" value="ECO:0007669"/>
    <property type="project" value="UniProtKB-KW"/>
</dbReference>
<dbReference type="PANTHER" id="PTHR33877:SF2">
    <property type="entry name" value="OS07G0170200 PROTEIN"/>
    <property type="match status" value="1"/>
</dbReference>
<dbReference type="EMBL" id="JACHJS010000001">
    <property type="protein sequence ID" value="MBB4965976.1"/>
    <property type="molecule type" value="Genomic_DNA"/>
</dbReference>
<proteinExistence type="predicted"/>
<evidence type="ECO:0000313" key="3">
    <source>
        <dbReference type="Proteomes" id="UP000542674"/>
    </source>
</evidence>
<evidence type="ECO:0000259" key="1">
    <source>
        <dbReference type="SMART" id="SM00507"/>
    </source>
</evidence>
<gene>
    <name evidence="2" type="ORF">F4559_003335</name>
</gene>
<dbReference type="InterPro" id="IPR029471">
    <property type="entry name" value="HNH_5"/>
</dbReference>
<reference evidence="2 3" key="1">
    <citation type="submission" date="2020-08" db="EMBL/GenBank/DDBJ databases">
        <title>Sequencing the genomes of 1000 actinobacteria strains.</title>
        <authorList>
            <person name="Klenk H.-P."/>
        </authorList>
    </citation>
    <scope>NUCLEOTIDE SEQUENCE [LARGE SCALE GENOMIC DNA]</scope>
    <source>
        <strain evidence="2 3">DSM 45084</strain>
    </source>
</reference>
<dbReference type="CDD" id="cd00085">
    <property type="entry name" value="HNHc"/>
    <property type="match status" value="1"/>
</dbReference>
<dbReference type="Gene3D" id="1.10.30.50">
    <property type="match status" value="1"/>
</dbReference>
<dbReference type="Proteomes" id="UP000542674">
    <property type="component" value="Unassembled WGS sequence"/>
</dbReference>
<accession>A0A7W7T3S9</accession>
<dbReference type="AlphaFoldDB" id="A0A7W7T3S9"/>
<dbReference type="InterPro" id="IPR003615">
    <property type="entry name" value="HNH_nuc"/>
</dbReference>
<keyword evidence="2" id="KW-0378">Hydrolase</keyword>
<dbReference type="SMART" id="SM00507">
    <property type="entry name" value="HNHc"/>
    <property type="match status" value="1"/>
</dbReference>
<keyword evidence="2" id="KW-0255">Endonuclease</keyword>
<comment type="caution">
    <text evidence="2">The sequence shown here is derived from an EMBL/GenBank/DDBJ whole genome shotgun (WGS) entry which is preliminary data.</text>
</comment>
<name>A0A7W7T3S9_9PSEU</name>
<keyword evidence="2" id="KW-0540">Nuclease</keyword>
<keyword evidence="3" id="KW-1185">Reference proteome</keyword>
<dbReference type="RefSeq" id="WP_184669730.1">
    <property type="nucleotide sequence ID" value="NZ_BAABAI010000002.1"/>
</dbReference>
<dbReference type="InterPro" id="IPR052892">
    <property type="entry name" value="NA-targeting_endonuclease"/>
</dbReference>
<organism evidence="2 3">
    <name type="scientific">Saccharothrix violaceirubra</name>
    <dbReference type="NCBI Taxonomy" id="413306"/>
    <lineage>
        <taxon>Bacteria</taxon>
        <taxon>Bacillati</taxon>
        <taxon>Actinomycetota</taxon>
        <taxon>Actinomycetes</taxon>
        <taxon>Pseudonocardiales</taxon>
        <taxon>Pseudonocardiaceae</taxon>
        <taxon>Saccharothrix</taxon>
    </lineage>
</organism>
<sequence length="150" mass="16773">MGVLVLNASMEPLHTVSVPHAVRMLVRKVAEIHEAEVDSTIGVFPLPRVVRLVRYVVTRWRYARPPRWSRRGVLRRDGHRCAYCGGPADTVDHITPLSRGGERTSWLNTVACCGRAARSCNSRKGDRLPAEAGMRLLVTPYVPTWADLYG</sequence>
<evidence type="ECO:0000313" key="2">
    <source>
        <dbReference type="EMBL" id="MBB4965976.1"/>
    </source>
</evidence>
<dbReference type="PANTHER" id="PTHR33877">
    <property type="entry name" value="SLL1193 PROTEIN"/>
    <property type="match status" value="1"/>
</dbReference>
<dbReference type="Pfam" id="PF14279">
    <property type="entry name" value="HNH_5"/>
    <property type="match status" value="1"/>
</dbReference>
<feature type="domain" description="HNH nuclease" evidence="1">
    <location>
        <begin position="68"/>
        <end position="118"/>
    </location>
</feature>
<protein>
    <submittedName>
        <fullName evidence="2">5-methylcytosine-specific restriction endonuclease McrA</fullName>
    </submittedName>
</protein>